<protein>
    <submittedName>
        <fullName evidence="6">Monooxygenase FAD-binding protein</fullName>
    </submittedName>
</protein>
<comment type="similarity">
    <text evidence="1">Belongs to the paxM FAD-dependent monooxygenase family.</text>
</comment>
<dbReference type="GO" id="GO:0071949">
    <property type="term" value="F:FAD binding"/>
    <property type="evidence" value="ECO:0007669"/>
    <property type="project" value="InterPro"/>
</dbReference>
<dbReference type="InParanoid" id="K2RZ10"/>
<keyword evidence="3" id="KW-0274">FAD</keyword>
<dbReference type="GO" id="GO:0004497">
    <property type="term" value="F:monooxygenase activity"/>
    <property type="evidence" value="ECO:0007669"/>
    <property type="project" value="UniProtKB-KW"/>
</dbReference>
<dbReference type="PANTHER" id="PTHR47356:SF2">
    <property type="entry name" value="FAD-BINDING DOMAIN-CONTAINING PROTEIN-RELATED"/>
    <property type="match status" value="1"/>
</dbReference>
<proteinExistence type="inferred from homology"/>
<evidence type="ECO:0000256" key="1">
    <source>
        <dbReference type="ARBA" id="ARBA00007992"/>
    </source>
</evidence>
<keyword evidence="6" id="KW-0503">Monooxygenase</keyword>
<evidence type="ECO:0000313" key="7">
    <source>
        <dbReference type="Proteomes" id="UP000007129"/>
    </source>
</evidence>
<dbReference type="Pfam" id="PF01494">
    <property type="entry name" value="FAD_binding_3"/>
    <property type="match status" value="1"/>
</dbReference>
<accession>K2RZ10</accession>
<evidence type="ECO:0000256" key="3">
    <source>
        <dbReference type="ARBA" id="ARBA00022827"/>
    </source>
</evidence>
<comment type="caution">
    <text evidence="6">The sequence shown here is derived from an EMBL/GenBank/DDBJ whole genome shotgun (WGS) entry which is preliminary data.</text>
</comment>
<sequence>MAAQNFKVLIAGGSIAGLVLANMLQQLGIDFLVLEAYPEIAPQVGASIGFFPNGNRILDQLGLFDDIRAKLDREMTNMYFKSPEGIALSTTKNGAKHFIARHGYDPVFIDRQMAIEVLYDHIKEKSKVLVNRRVVGVEPFIRGIKVTTQDGSTYTGDILVGADGVHSQVRKEMWRLGDNFSPGYFARSDQTGILP</sequence>
<dbReference type="Gene3D" id="3.50.50.60">
    <property type="entry name" value="FAD/NAD(P)-binding domain"/>
    <property type="match status" value="1"/>
</dbReference>
<dbReference type="Proteomes" id="UP000007129">
    <property type="component" value="Unassembled WGS sequence"/>
</dbReference>
<evidence type="ECO:0000256" key="2">
    <source>
        <dbReference type="ARBA" id="ARBA00022630"/>
    </source>
</evidence>
<organism evidence="6 7">
    <name type="scientific">Macrophomina phaseolina (strain MS6)</name>
    <name type="common">Charcoal rot fungus</name>
    <dbReference type="NCBI Taxonomy" id="1126212"/>
    <lineage>
        <taxon>Eukaryota</taxon>
        <taxon>Fungi</taxon>
        <taxon>Dikarya</taxon>
        <taxon>Ascomycota</taxon>
        <taxon>Pezizomycotina</taxon>
        <taxon>Dothideomycetes</taxon>
        <taxon>Dothideomycetes incertae sedis</taxon>
        <taxon>Botryosphaeriales</taxon>
        <taxon>Botryosphaeriaceae</taxon>
        <taxon>Macrophomina</taxon>
    </lineage>
</organism>
<dbReference type="InterPro" id="IPR050562">
    <property type="entry name" value="FAD_mOase_fung"/>
</dbReference>
<evidence type="ECO:0000313" key="6">
    <source>
        <dbReference type="EMBL" id="EKG09675.1"/>
    </source>
</evidence>
<dbReference type="PRINTS" id="PR00420">
    <property type="entry name" value="RNGMNOXGNASE"/>
</dbReference>
<dbReference type="SUPFAM" id="SSF51905">
    <property type="entry name" value="FAD/NAD(P)-binding domain"/>
    <property type="match status" value="1"/>
</dbReference>
<dbReference type="VEuPathDB" id="FungiDB:MPH_13252"/>
<dbReference type="STRING" id="1126212.K2RZ10"/>
<dbReference type="EMBL" id="AHHD01000572">
    <property type="protein sequence ID" value="EKG09675.1"/>
    <property type="molecule type" value="Genomic_DNA"/>
</dbReference>
<dbReference type="HOGENOM" id="CLU_102632_0_0_1"/>
<name>K2RZ10_MACPH</name>
<feature type="domain" description="FAD-binding" evidence="5">
    <location>
        <begin position="7"/>
        <end position="172"/>
    </location>
</feature>
<reference evidence="6 7" key="1">
    <citation type="journal article" date="2012" name="BMC Genomics">
        <title>Tools to kill: Genome of one of the most destructive plant pathogenic fungi Macrophomina phaseolina.</title>
        <authorList>
            <person name="Islam M.S."/>
            <person name="Haque M.S."/>
            <person name="Islam M.M."/>
            <person name="Emdad E.M."/>
            <person name="Halim A."/>
            <person name="Hossen Q.M.M."/>
            <person name="Hossain M.Z."/>
            <person name="Ahmed B."/>
            <person name="Rahim S."/>
            <person name="Rahman M.S."/>
            <person name="Alam M.M."/>
            <person name="Hou S."/>
            <person name="Wan X."/>
            <person name="Saito J.A."/>
            <person name="Alam M."/>
        </authorList>
    </citation>
    <scope>NUCLEOTIDE SEQUENCE [LARGE SCALE GENOMIC DNA]</scope>
    <source>
        <strain evidence="6 7">MS6</strain>
    </source>
</reference>
<dbReference type="PANTHER" id="PTHR47356">
    <property type="entry name" value="FAD-DEPENDENT MONOOXYGENASE ASQG-RELATED"/>
    <property type="match status" value="1"/>
</dbReference>
<keyword evidence="2" id="KW-0285">Flavoprotein</keyword>
<dbReference type="AlphaFoldDB" id="K2RZ10"/>
<dbReference type="InterPro" id="IPR002938">
    <property type="entry name" value="FAD-bd"/>
</dbReference>
<keyword evidence="4" id="KW-0560">Oxidoreductase</keyword>
<gene>
    <name evidence="6" type="ORF">MPH_13252</name>
</gene>
<evidence type="ECO:0000256" key="4">
    <source>
        <dbReference type="ARBA" id="ARBA00023002"/>
    </source>
</evidence>
<dbReference type="InterPro" id="IPR036188">
    <property type="entry name" value="FAD/NAD-bd_sf"/>
</dbReference>
<evidence type="ECO:0000259" key="5">
    <source>
        <dbReference type="Pfam" id="PF01494"/>
    </source>
</evidence>
<dbReference type="eggNOG" id="KOG2614">
    <property type="taxonomic scope" value="Eukaryota"/>
</dbReference>
<dbReference type="OrthoDB" id="10029326at2759"/>